<name>A0A6A6XSS1_9PLEO</name>
<proteinExistence type="predicted"/>
<dbReference type="Proteomes" id="UP000799757">
    <property type="component" value="Unassembled WGS sequence"/>
</dbReference>
<reference evidence="2" key="1">
    <citation type="journal article" date="2020" name="Stud. Mycol.">
        <title>101 Dothideomycetes genomes: a test case for predicting lifestyles and emergence of pathogens.</title>
        <authorList>
            <person name="Haridas S."/>
            <person name="Albert R."/>
            <person name="Binder M."/>
            <person name="Bloem J."/>
            <person name="Labutti K."/>
            <person name="Salamov A."/>
            <person name="Andreopoulos B."/>
            <person name="Baker S."/>
            <person name="Barry K."/>
            <person name="Bills G."/>
            <person name="Bluhm B."/>
            <person name="Cannon C."/>
            <person name="Castanera R."/>
            <person name="Culley D."/>
            <person name="Daum C."/>
            <person name="Ezra D."/>
            <person name="Gonzalez J."/>
            <person name="Henrissat B."/>
            <person name="Kuo A."/>
            <person name="Liang C."/>
            <person name="Lipzen A."/>
            <person name="Lutzoni F."/>
            <person name="Magnuson J."/>
            <person name="Mondo S."/>
            <person name="Nolan M."/>
            <person name="Ohm R."/>
            <person name="Pangilinan J."/>
            <person name="Park H.-J."/>
            <person name="Ramirez L."/>
            <person name="Alfaro M."/>
            <person name="Sun H."/>
            <person name="Tritt A."/>
            <person name="Yoshinaga Y."/>
            <person name="Zwiers L.-H."/>
            <person name="Turgeon B."/>
            <person name="Goodwin S."/>
            <person name="Spatafora J."/>
            <person name="Crous P."/>
            <person name="Grigoriev I."/>
        </authorList>
    </citation>
    <scope>NUCLEOTIDE SEQUENCE</scope>
    <source>
        <strain evidence="2">CBS 109.77</strain>
    </source>
</reference>
<gene>
    <name evidence="2" type="ORF">K505DRAFT_371606</name>
</gene>
<sequence>MHAGPTWTHPPGDSGRRRANGARRGSFLQRLRWLSRRRLMELEFEDIGLGRKERQSGEGVALEAVRGGEAGQLGKRKLAGVGPCRFQARMHAGLDELNELHRMESAASLCEAMPISSEVSAGDTGKCGAWASIKWQTLAFERPVSDIYPLLPYPAPHNTSQQQPSSSPTPPLHHSTPHKQHNTYSPSPPPLHRAHADRSPDPNPLTMPGSTISSVTSIIKPKPVSCGEECDCCGCDESCWCVVM</sequence>
<evidence type="ECO:0000313" key="3">
    <source>
        <dbReference type="Proteomes" id="UP000799757"/>
    </source>
</evidence>
<evidence type="ECO:0000256" key="1">
    <source>
        <dbReference type="SAM" id="MobiDB-lite"/>
    </source>
</evidence>
<keyword evidence="3" id="KW-1185">Reference proteome</keyword>
<feature type="region of interest" description="Disordered" evidence="1">
    <location>
        <begin position="1"/>
        <end position="21"/>
    </location>
</feature>
<feature type="region of interest" description="Disordered" evidence="1">
    <location>
        <begin position="152"/>
        <end position="212"/>
    </location>
</feature>
<protein>
    <submittedName>
        <fullName evidence="2">Uncharacterized protein</fullName>
    </submittedName>
</protein>
<evidence type="ECO:0000313" key="2">
    <source>
        <dbReference type="EMBL" id="KAF2798627.1"/>
    </source>
</evidence>
<accession>A0A6A6XSS1</accession>
<dbReference type="AlphaFoldDB" id="A0A6A6XSS1"/>
<dbReference type="EMBL" id="MU001780">
    <property type="protein sequence ID" value="KAF2798627.1"/>
    <property type="molecule type" value="Genomic_DNA"/>
</dbReference>
<organism evidence="2 3">
    <name type="scientific">Melanomma pulvis-pyrius CBS 109.77</name>
    <dbReference type="NCBI Taxonomy" id="1314802"/>
    <lineage>
        <taxon>Eukaryota</taxon>
        <taxon>Fungi</taxon>
        <taxon>Dikarya</taxon>
        <taxon>Ascomycota</taxon>
        <taxon>Pezizomycotina</taxon>
        <taxon>Dothideomycetes</taxon>
        <taxon>Pleosporomycetidae</taxon>
        <taxon>Pleosporales</taxon>
        <taxon>Melanommataceae</taxon>
        <taxon>Melanomma</taxon>
    </lineage>
</organism>